<keyword evidence="6" id="KW-0592">Phosphate transport</keyword>
<dbReference type="InterPro" id="IPR035906">
    <property type="entry name" value="MetI-like_sf"/>
</dbReference>
<feature type="transmembrane region" description="Helical" evidence="10">
    <location>
        <begin position="158"/>
        <end position="180"/>
    </location>
</feature>
<sequence length="299" mass="31804">MTKMPQATSLAIPMPEPRLHRSMTSFRTLFSMLMSILTGLIAIFAFVPLLSVLFMLIWRGIARLNLAIFTELPPAAGMTGGGFGNAIMGTIVMVGVAALIAVPFGTLAAVQMSEFGRNSSTSSVVRFCAKVLTGLPSILAGVFAYATIVLLMGTFSAVAGGIALSILMIPIVMLTAEEALRQVPMKVREAALGMGATRTQMVWKVVLPTALPGMLTGVMLAVARAAGETAPLLFTALFNQYWFDGNLAQPTASLAVLIYNFSSVPFKNQVELAWCASLVLVMLVLAVNLIGQRITRSSR</sequence>
<evidence type="ECO:0000256" key="10">
    <source>
        <dbReference type="RuleBase" id="RU363043"/>
    </source>
</evidence>
<dbReference type="Pfam" id="PF00528">
    <property type="entry name" value="BPD_transp_1"/>
    <property type="match status" value="1"/>
</dbReference>
<evidence type="ECO:0000256" key="2">
    <source>
        <dbReference type="ARBA" id="ARBA00007069"/>
    </source>
</evidence>
<evidence type="ECO:0000256" key="5">
    <source>
        <dbReference type="ARBA" id="ARBA00022475"/>
    </source>
</evidence>
<evidence type="ECO:0000313" key="12">
    <source>
        <dbReference type="EMBL" id="QDU62021.1"/>
    </source>
</evidence>
<dbReference type="Gene3D" id="1.10.3720.10">
    <property type="entry name" value="MetI-like"/>
    <property type="match status" value="1"/>
</dbReference>
<dbReference type="InterPro" id="IPR000515">
    <property type="entry name" value="MetI-like"/>
</dbReference>
<comment type="subcellular location">
    <subcellularLocation>
        <location evidence="1 10">Cell membrane</location>
        <topology evidence="1 10">Multi-pass membrane protein</topology>
    </subcellularLocation>
</comment>
<keyword evidence="8 10" id="KW-1133">Transmembrane helix</keyword>
<evidence type="ECO:0000256" key="7">
    <source>
        <dbReference type="ARBA" id="ARBA00022692"/>
    </source>
</evidence>
<comment type="similarity">
    <text evidence="2 10">Belongs to the binding-protein-dependent transport system permease family. CysTW subfamily.</text>
</comment>
<keyword evidence="5 10" id="KW-1003">Cell membrane</keyword>
<keyword evidence="7 10" id="KW-0812">Transmembrane</keyword>
<reference evidence="12 13" key="1">
    <citation type="submission" date="2019-02" db="EMBL/GenBank/DDBJ databases">
        <title>Deep-cultivation of Planctomycetes and their phenomic and genomic characterization uncovers novel biology.</title>
        <authorList>
            <person name="Wiegand S."/>
            <person name="Jogler M."/>
            <person name="Boedeker C."/>
            <person name="Pinto D."/>
            <person name="Vollmers J."/>
            <person name="Rivas-Marin E."/>
            <person name="Kohn T."/>
            <person name="Peeters S.H."/>
            <person name="Heuer A."/>
            <person name="Rast P."/>
            <person name="Oberbeckmann S."/>
            <person name="Bunk B."/>
            <person name="Jeske O."/>
            <person name="Meyerdierks A."/>
            <person name="Storesund J.E."/>
            <person name="Kallscheuer N."/>
            <person name="Luecker S."/>
            <person name="Lage O.M."/>
            <person name="Pohl T."/>
            <person name="Merkel B.J."/>
            <person name="Hornburger P."/>
            <person name="Mueller R.-W."/>
            <person name="Bruemmer F."/>
            <person name="Labrenz M."/>
            <person name="Spormann A.M."/>
            <person name="Op den Camp H."/>
            <person name="Overmann J."/>
            <person name="Amann R."/>
            <person name="Jetten M.S.M."/>
            <person name="Mascher T."/>
            <person name="Medema M.H."/>
            <person name="Devos D.P."/>
            <person name="Kaster A.-K."/>
            <person name="Ovreas L."/>
            <person name="Rohde M."/>
            <person name="Galperin M.Y."/>
            <person name="Jogler C."/>
        </authorList>
    </citation>
    <scope>NUCLEOTIDE SEQUENCE [LARGE SCALE GENOMIC DNA]</scope>
    <source>
        <strain evidence="12 13">Pan216</strain>
    </source>
</reference>
<keyword evidence="4" id="KW-0813">Transport</keyword>
<organism evidence="12 13">
    <name type="scientific">Kolteria novifilia</name>
    <dbReference type="NCBI Taxonomy" id="2527975"/>
    <lineage>
        <taxon>Bacteria</taxon>
        <taxon>Pseudomonadati</taxon>
        <taxon>Planctomycetota</taxon>
        <taxon>Planctomycetia</taxon>
        <taxon>Kolteriales</taxon>
        <taxon>Kolteriaceae</taxon>
        <taxon>Kolteria</taxon>
    </lineage>
</organism>
<evidence type="ECO:0000256" key="8">
    <source>
        <dbReference type="ARBA" id="ARBA00022989"/>
    </source>
</evidence>
<evidence type="ECO:0000256" key="4">
    <source>
        <dbReference type="ARBA" id="ARBA00022448"/>
    </source>
</evidence>
<dbReference type="CDD" id="cd06261">
    <property type="entry name" value="TM_PBP2"/>
    <property type="match status" value="1"/>
</dbReference>
<dbReference type="KEGG" id="knv:Pan216_28870"/>
<dbReference type="GO" id="GO:0005886">
    <property type="term" value="C:plasma membrane"/>
    <property type="evidence" value="ECO:0007669"/>
    <property type="project" value="UniProtKB-SubCell"/>
</dbReference>
<evidence type="ECO:0000256" key="1">
    <source>
        <dbReference type="ARBA" id="ARBA00004651"/>
    </source>
</evidence>
<dbReference type="GO" id="GO:0005315">
    <property type="term" value="F:phosphate transmembrane transporter activity"/>
    <property type="evidence" value="ECO:0007669"/>
    <property type="project" value="InterPro"/>
</dbReference>
<keyword evidence="9 10" id="KW-0472">Membrane</keyword>
<dbReference type="Proteomes" id="UP000317093">
    <property type="component" value="Chromosome"/>
</dbReference>
<feature type="domain" description="ABC transmembrane type-1" evidence="11">
    <location>
        <begin position="87"/>
        <end position="291"/>
    </location>
</feature>
<dbReference type="InterPro" id="IPR005672">
    <property type="entry name" value="Phosphate_PstA"/>
</dbReference>
<dbReference type="AlphaFoldDB" id="A0A518B4W9"/>
<dbReference type="NCBIfam" id="TIGR00974">
    <property type="entry name" value="3a0107s02c"/>
    <property type="match status" value="1"/>
</dbReference>
<dbReference type="PANTHER" id="PTHR42922">
    <property type="entry name" value="PHOSPHATE TRANSPORT SYSTEM PERMEASE PROTEIN PSTA"/>
    <property type="match status" value="1"/>
</dbReference>
<gene>
    <name evidence="12" type="primary">pstA_2</name>
    <name evidence="12" type="ORF">Pan216_28870</name>
</gene>
<evidence type="ECO:0000313" key="13">
    <source>
        <dbReference type="Proteomes" id="UP000317093"/>
    </source>
</evidence>
<keyword evidence="13" id="KW-1185">Reference proteome</keyword>
<dbReference type="SUPFAM" id="SSF161098">
    <property type="entry name" value="MetI-like"/>
    <property type="match status" value="1"/>
</dbReference>
<feature type="transmembrane region" description="Helical" evidence="10">
    <location>
        <begin position="271"/>
        <end position="291"/>
    </location>
</feature>
<protein>
    <recommendedName>
        <fullName evidence="3 10">Phosphate transport system permease protein PstA</fullName>
    </recommendedName>
</protein>
<dbReference type="PROSITE" id="PS50928">
    <property type="entry name" value="ABC_TM1"/>
    <property type="match status" value="1"/>
</dbReference>
<feature type="transmembrane region" description="Helical" evidence="10">
    <location>
        <begin position="28"/>
        <end position="58"/>
    </location>
</feature>
<proteinExistence type="inferred from homology"/>
<name>A0A518B4W9_9BACT</name>
<feature type="transmembrane region" description="Helical" evidence="10">
    <location>
        <begin position="131"/>
        <end position="152"/>
    </location>
</feature>
<dbReference type="InterPro" id="IPR051408">
    <property type="entry name" value="Phosphate_transprt_permease"/>
</dbReference>
<feature type="transmembrane region" description="Helical" evidence="10">
    <location>
        <begin position="86"/>
        <end position="110"/>
    </location>
</feature>
<dbReference type="GO" id="GO:0035435">
    <property type="term" value="P:phosphate ion transmembrane transport"/>
    <property type="evidence" value="ECO:0007669"/>
    <property type="project" value="InterPro"/>
</dbReference>
<evidence type="ECO:0000256" key="6">
    <source>
        <dbReference type="ARBA" id="ARBA00022592"/>
    </source>
</evidence>
<evidence type="ECO:0000256" key="3">
    <source>
        <dbReference type="ARBA" id="ARBA00016864"/>
    </source>
</evidence>
<accession>A0A518B4W9</accession>
<evidence type="ECO:0000256" key="9">
    <source>
        <dbReference type="ARBA" id="ARBA00023136"/>
    </source>
</evidence>
<dbReference type="EMBL" id="CP036279">
    <property type="protein sequence ID" value="QDU62021.1"/>
    <property type="molecule type" value="Genomic_DNA"/>
</dbReference>
<feature type="transmembrane region" description="Helical" evidence="10">
    <location>
        <begin position="201"/>
        <end position="223"/>
    </location>
</feature>
<dbReference type="PANTHER" id="PTHR42922:SF1">
    <property type="entry name" value="PHOSPHATE TRANSPORT SYSTEM PERMEASE PROTEIN PSTA"/>
    <property type="match status" value="1"/>
</dbReference>
<evidence type="ECO:0000259" key="11">
    <source>
        <dbReference type="PROSITE" id="PS50928"/>
    </source>
</evidence>